<dbReference type="EMBL" id="WEGH01000001">
    <property type="protein sequence ID" value="MQY04115.1"/>
    <property type="molecule type" value="Genomic_DNA"/>
</dbReference>
<evidence type="ECO:0000256" key="1">
    <source>
        <dbReference type="SAM" id="MobiDB-lite"/>
    </source>
</evidence>
<feature type="region of interest" description="Disordered" evidence="1">
    <location>
        <begin position="173"/>
        <end position="196"/>
    </location>
</feature>
<dbReference type="InterPro" id="IPR036411">
    <property type="entry name" value="TorD-like_sf"/>
</dbReference>
<keyword evidence="3" id="KW-1185">Reference proteome</keyword>
<dbReference type="GO" id="GO:0051082">
    <property type="term" value="F:unfolded protein binding"/>
    <property type="evidence" value="ECO:0007669"/>
    <property type="project" value="InterPro"/>
</dbReference>
<accession>A0A7K0BSD1</accession>
<evidence type="ECO:0000313" key="2">
    <source>
        <dbReference type="EMBL" id="MQY04115.1"/>
    </source>
</evidence>
<dbReference type="GO" id="GO:0016530">
    <property type="term" value="F:metallochaperone activity"/>
    <property type="evidence" value="ECO:0007669"/>
    <property type="project" value="TreeGrafter"/>
</dbReference>
<dbReference type="Proteomes" id="UP000487268">
    <property type="component" value="Unassembled WGS sequence"/>
</dbReference>
<gene>
    <name evidence="2" type="ORF">ACRB68_21650</name>
</gene>
<dbReference type="GO" id="GO:0042128">
    <property type="term" value="P:nitrate assimilation"/>
    <property type="evidence" value="ECO:0007669"/>
    <property type="project" value="TreeGrafter"/>
</dbReference>
<dbReference type="InterPro" id="IPR003765">
    <property type="entry name" value="NO3_reductase_chaperone_NarJ"/>
</dbReference>
<proteinExistence type="predicted"/>
<name>A0A7K0BSD1_9ACTN</name>
<protein>
    <recommendedName>
        <fullName evidence="4">Nitrate reductase molybdenum cofactor assembly chaperone</fullName>
    </recommendedName>
</protein>
<sequence length="228" mass="24818">MHVVVWRAAALLLRYPDQRFYDRRPMLRAAVRDLPDGPASRGLELFLDHVDRTPPLRLAVHYLEVCRGEGLRLARYADRACREGVLARLPDYYRMAGHEADGERPDLLPVMLEYAALCADDWLLLANRAALERLHLALLARGTPYAAPVGAVCATVGAAGQATFSDEDEPVLAGLAAEPESPEPEEAGAESALAAPPESLAPESLAVLLPFEAPAVEDDLPEPRLSVR</sequence>
<dbReference type="GO" id="GO:0051131">
    <property type="term" value="P:chaperone-mediated protein complex assembly"/>
    <property type="evidence" value="ECO:0007669"/>
    <property type="project" value="InterPro"/>
</dbReference>
<dbReference type="AlphaFoldDB" id="A0A7K0BSD1"/>
<evidence type="ECO:0008006" key="4">
    <source>
        <dbReference type="Google" id="ProtNLM"/>
    </source>
</evidence>
<evidence type="ECO:0000313" key="3">
    <source>
        <dbReference type="Proteomes" id="UP000487268"/>
    </source>
</evidence>
<reference evidence="2 3" key="1">
    <citation type="submission" date="2019-10" db="EMBL/GenBank/DDBJ databases">
        <title>Actinomadura rubteroloni sp. nov. and Actinomadura macrotermitis sp. nov., isolated from the gut of fungus growing-termite Macrotermes natalensis.</title>
        <authorList>
            <person name="Benndorf R."/>
            <person name="Martin K."/>
            <person name="Kuefner M."/>
            <person name="De Beer W."/>
            <person name="Kaster A.-K."/>
            <person name="Vollmers J."/>
            <person name="Poulsen M."/>
            <person name="Beemelmanns C."/>
        </authorList>
    </citation>
    <scope>NUCLEOTIDE SEQUENCE [LARGE SCALE GENOMIC DNA]</scope>
    <source>
        <strain evidence="2 3">RB68</strain>
    </source>
</reference>
<dbReference type="SUPFAM" id="SSF89155">
    <property type="entry name" value="TorD-like"/>
    <property type="match status" value="1"/>
</dbReference>
<dbReference type="PANTHER" id="PTHR43680">
    <property type="entry name" value="NITRATE REDUCTASE MOLYBDENUM COFACTOR ASSEMBLY CHAPERONE"/>
    <property type="match status" value="1"/>
</dbReference>
<dbReference type="PANTHER" id="PTHR43680:SF2">
    <property type="entry name" value="NITRATE REDUCTASE MOLYBDENUM COFACTOR ASSEMBLY CHAPERONE NARJ"/>
    <property type="match status" value="1"/>
</dbReference>
<comment type="caution">
    <text evidence="2">The sequence shown here is derived from an EMBL/GenBank/DDBJ whole genome shotgun (WGS) entry which is preliminary data.</text>
</comment>
<organism evidence="2 3">
    <name type="scientific">Actinomadura macrotermitis</name>
    <dbReference type="NCBI Taxonomy" id="2585200"/>
    <lineage>
        <taxon>Bacteria</taxon>
        <taxon>Bacillati</taxon>
        <taxon>Actinomycetota</taxon>
        <taxon>Actinomycetes</taxon>
        <taxon>Streptosporangiales</taxon>
        <taxon>Thermomonosporaceae</taxon>
        <taxon>Actinomadura</taxon>
    </lineage>
</organism>